<dbReference type="STRING" id="709032.Sulku_0185"/>
<evidence type="ECO:0000313" key="3">
    <source>
        <dbReference type="Proteomes" id="UP000008721"/>
    </source>
</evidence>
<protein>
    <submittedName>
        <fullName evidence="2">Uncharacterized protein</fullName>
    </submittedName>
</protein>
<accession>E4TXF5</accession>
<keyword evidence="3" id="KW-1185">Reference proteome</keyword>
<dbReference type="RefSeq" id="WP_013459049.1">
    <property type="nucleotide sequence ID" value="NC_014762.1"/>
</dbReference>
<proteinExistence type="predicted"/>
<dbReference type="eggNOG" id="ENOG50300E8">
    <property type="taxonomic scope" value="Bacteria"/>
</dbReference>
<dbReference type="EMBL" id="CP002355">
    <property type="protein sequence ID" value="ADR32852.1"/>
    <property type="molecule type" value="Genomic_DNA"/>
</dbReference>
<sequence length="77" mass="8646">MISLTHIEAALSAVDAEIKALLYNQSLSLTEKDEKMLPLLRESKVLKQAHEDLCYLRDNPPSTPNGCKAGSYRKEEE</sequence>
<dbReference type="Proteomes" id="UP000008721">
    <property type="component" value="Chromosome"/>
</dbReference>
<evidence type="ECO:0000313" key="2">
    <source>
        <dbReference type="EMBL" id="ADR32852.1"/>
    </source>
</evidence>
<evidence type="ECO:0000256" key="1">
    <source>
        <dbReference type="SAM" id="MobiDB-lite"/>
    </source>
</evidence>
<dbReference type="OrthoDB" id="5334744at2"/>
<name>E4TXF5_SULKY</name>
<reference evidence="2 3" key="1">
    <citation type="journal article" date="2012" name="Stand. Genomic Sci.">
        <title>Complete genome sequence of the sulfur compounds oxidizing chemolithoautotroph Sulfuricurvum kujiense type strain (YK-1(T)).</title>
        <authorList>
            <person name="Han C."/>
            <person name="Kotsyurbenko O."/>
            <person name="Chertkov O."/>
            <person name="Held B."/>
            <person name="Lapidus A."/>
            <person name="Nolan M."/>
            <person name="Lucas S."/>
            <person name="Hammon N."/>
            <person name="Deshpande S."/>
            <person name="Cheng J.F."/>
            <person name="Tapia R."/>
            <person name="Goodwin L.A."/>
            <person name="Pitluck S."/>
            <person name="Liolios K."/>
            <person name="Pagani I."/>
            <person name="Ivanova N."/>
            <person name="Mavromatis K."/>
            <person name="Mikhailova N."/>
            <person name="Pati A."/>
            <person name="Chen A."/>
            <person name="Palaniappan K."/>
            <person name="Land M."/>
            <person name="Hauser L."/>
            <person name="Chang Y.J."/>
            <person name="Jeffries C.D."/>
            <person name="Brambilla E.M."/>
            <person name="Rohde M."/>
            <person name="Spring S."/>
            <person name="Sikorski J."/>
            <person name="Goker M."/>
            <person name="Woyke T."/>
            <person name="Bristow J."/>
            <person name="Eisen J.A."/>
            <person name="Markowitz V."/>
            <person name="Hugenholtz P."/>
            <person name="Kyrpides N.C."/>
            <person name="Klenk H.P."/>
            <person name="Detter J.C."/>
        </authorList>
    </citation>
    <scope>NUCLEOTIDE SEQUENCE [LARGE SCALE GENOMIC DNA]</scope>
    <source>
        <strain evidence="3">ATCC BAA-921 / DSM 16994 / JCM 11577 / YK-1</strain>
    </source>
</reference>
<dbReference type="AlphaFoldDB" id="E4TXF5"/>
<dbReference type="KEGG" id="sku:Sulku_0185"/>
<dbReference type="HOGENOM" id="CLU_2636729_0_0_7"/>
<feature type="region of interest" description="Disordered" evidence="1">
    <location>
        <begin position="57"/>
        <end position="77"/>
    </location>
</feature>
<organism evidence="2 3">
    <name type="scientific">Sulfuricurvum kujiense (strain ATCC BAA-921 / DSM 16994 / JCM 11577 / YK-1)</name>
    <dbReference type="NCBI Taxonomy" id="709032"/>
    <lineage>
        <taxon>Bacteria</taxon>
        <taxon>Pseudomonadati</taxon>
        <taxon>Campylobacterota</taxon>
        <taxon>Epsilonproteobacteria</taxon>
        <taxon>Campylobacterales</taxon>
        <taxon>Sulfurimonadaceae</taxon>
        <taxon>Sulfuricurvum</taxon>
    </lineage>
</organism>
<gene>
    <name evidence="2" type="ordered locus">Sulku_0185</name>
</gene>